<comment type="caution">
    <text evidence="3">The sequence shown here is derived from an EMBL/GenBank/DDBJ whole genome shotgun (WGS) entry which is preliminary data.</text>
</comment>
<feature type="chain" id="PRO_5013393587" description="CUB domain-containing protein" evidence="2">
    <location>
        <begin position="22"/>
        <end position="201"/>
    </location>
</feature>
<feature type="region of interest" description="Disordered" evidence="1">
    <location>
        <begin position="58"/>
        <end position="81"/>
    </location>
</feature>
<gene>
    <name evidence="3" type="ORF">Fcan01_07299</name>
</gene>
<dbReference type="SUPFAM" id="SSF49854">
    <property type="entry name" value="Spermadhesin, CUB domain"/>
    <property type="match status" value="1"/>
</dbReference>
<keyword evidence="2" id="KW-0732">Signal</keyword>
<sequence length="201" mass="22101">MNLNMAFGLFVFCVVFSSAMSTPLIQQQYCPVTRESDSSKVINMEEGQKVRLQFAYPNGNLGKKTDSQDSVEGTTPFEGEQADTTTVSSLKHDIFCQWDFRAANESQLLLLTFDKLSAPQSKDCSDAFVAIQKNNAYESRWCGNRKQTKGKAMTLFSRGSARVSVYHKNAAESPTGFAVVVETVDASKIEGGKNALRVLLG</sequence>
<dbReference type="OMA" id="YESRWCG"/>
<dbReference type="OrthoDB" id="6381944at2759"/>
<accession>A0A226EIJ6</accession>
<dbReference type="InterPro" id="IPR035914">
    <property type="entry name" value="Sperma_CUB_dom_sf"/>
</dbReference>
<protein>
    <recommendedName>
        <fullName evidence="5">CUB domain-containing protein</fullName>
    </recommendedName>
</protein>
<evidence type="ECO:0000313" key="3">
    <source>
        <dbReference type="EMBL" id="OXA57495.1"/>
    </source>
</evidence>
<dbReference type="AlphaFoldDB" id="A0A226EIJ6"/>
<name>A0A226EIJ6_FOLCA</name>
<dbReference type="Proteomes" id="UP000198287">
    <property type="component" value="Unassembled WGS sequence"/>
</dbReference>
<evidence type="ECO:0000256" key="2">
    <source>
        <dbReference type="SAM" id="SignalP"/>
    </source>
</evidence>
<evidence type="ECO:0000313" key="4">
    <source>
        <dbReference type="Proteomes" id="UP000198287"/>
    </source>
</evidence>
<proteinExistence type="predicted"/>
<evidence type="ECO:0008006" key="5">
    <source>
        <dbReference type="Google" id="ProtNLM"/>
    </source>
</evidence>
<dbReference type="EMBL" id="LNIX01000003">
    <property type="protein sequence ID" value="OXA57495.1"/>
    <property type="molecule type" value="Genomic_DNA"/>
</dbReference>
<dbReference type="Gene3D" id="2.60.120.290">
    <property type="entry name" value="Spermadhesin, CUB domain"/>
    <property type="match status" value="1"/>
</dbReference>
<evidence type="ECO:0000256" key="1">
    <source>
        <dbReference type="SAM" id="MobiDB-lite"/>
    </source>
</evidence>
<organism evidence="3 4">
    <name type="scientific">Folsomia candida</name>
    <name type="common">Springtail</name>
    <dbReference type="NCBI Taxonomy" id="158441"/>
    <lineage>
        <taxon>Eukaryota</taxon>
        <taxon>Metazoa</taxon>
        <taxon>Ecdysozoa</taxon>
        <taxon>Arthropoda</taxon>
        <taxon>Hexapoda</taxon>
        <taxon>Collembola</taxon>
        <taxon>Entomobryomorpha</taxon>
        <taxon>Isotomoidea</taxon>
        <taxon>Isotomidae</taxon>
        <taxon>Proisotominae</taxon>
        <taxon>Folsomia</taxon>
    </lineage>
</organism>
<keyword evidence="4" id="KW-1185">Reference proteome</keyword>
<reference evidence="3 4" key="1">
    <citation type="submission" date="2015-12" db="EMBL/GenBank/DDBJ databases">
        <title>The genome of Folsomia candida.</title>
        <authorList>
            <person name="Faddeeva A."/>
            <person name="Derks M.F."/>
            <person name="Anvar Y."/>
            <person name="Smit S."/>
            <person name="Van Straalen N."/>
            <person name="Roelofs D."/>
        </authorList>
    </citation>
    <scope>NUCLEOTIDE SEQUENCE [LARGE SCALE GENOMIC DNA]</scope>
    <source>
        <strain evidence="3 4">VU population</strain>
        <tissue evidence="3">Whole body</tissue>
    </source>
</reference>
<feature type="signal peptide" evidence="2">
    <location>
        <begin position="1"/>
        <end position="21"/>
    </location>
</feature>